<dbReference type="InterPro" id="IPR006384">
    <property type="entry name" value="HAD_hydro_PyrdxlP_Pase-like"/>
</dbReference>
<feature type="binding site" evidence="6">
    <location>
        <position position="211"/>
    </location>
    <ligand>
        <name>Mg(2+)</name>
        <dbReference type="ChEBI" id="CHEBI:18420"/>
    </ligand>
</feature>
<dbReference type="AlphaFoldDB" id="A0AAF0EIF7"/>
<evidence type="ECO:0000256" key="3">
    <source>
        <dbReference type="ARBA" id="ARBA00022801"/>
    </source>
</evidence>
<dbReference type="Gene3D" id="3.40.50.1000">
    <property type="entry name" value="HAD superfamily/HAD-like"/>
    <property type="match status" value="1"/>
</dbReference>
<dbReference type="InterPro" id="IPR023214">
    <property type="entry name" value="HAD_sf"/>
</dbReference>
<dbReference type="GO" id="GO:0046872">
    <property type="term" value="F:metal ion binding"/>
    <property type="evidence" value="ECO:0007669"/>
    <property type="project" value="UniProtKB-KW"/>
</dbReference>
<keyword evidence="3 7" id="KW-0378">Hydrolase</keyword>
<dbReference type="EC" id="3.1.3.74" evidence="7"/>
<accession>A0AAF0EIF7</accession>
<reference evidence="7" key="1">
    <citation type="submission" date="2023-03" db="EMBL/GenBank/DDBJ databases">
        <title>Mating type loci evolution in Malassezia.</title>
        <authorList>
            <person name="Coelho M.A."/>
        </authorList>
    </citation>
    <scope>NUCLEOTIDE SEQUENCE</scope>
    <source>
        <strain evidence="7">CBS 9557</strain>
    </source>
</reference>
<gene>
    <name evidence="7" type="ORF">MNAN1_001380</name>
</gene>
<dbReference type="InterPro" id="IPR036412">
    <property type="entry name" value="HAD-like_sf"/>
</dbReference>
<evidence type="ECO:0000313" key="8">
    <source>
        <dbReference type="Proteomes" id="UP001213623"/>
    </source>
</evidence>
<evidence type="ECO:0000256" key="1">
    <source>
        <dbReference type="ARBA" id="ARBA00001946"/>
    </source>
</evidence>
<sequence>MVDQRDLAVHSIVLEDPPLDLAPLPLVSTQLVVFDFDWSLADQDTDRWVHEVLSPRLRIEFVRLKESMQFTDMCAYLLEELHKEGHSREALEDALRSMPMHPGMIRGVRTLQSSHPHTDFFLLSNSNEVYIQTILPSKGLTEPPLFKEIVTNPAHWEPNGLLRLSRRIPPDGPQHACRIGCSPNMCKGDELDAFRARHASTPYERVVYVGDGSNDYCPILRLGPKDVALVRRHRGLARRILEEGGVQCTVRYWSGAWEAEQLLQQLAVSPEAK</sequence>
<evidence type="ECO:0000256" key="6">
    <source>
        <dbReference type="PIRSR" id="PIRSR031051-3"/>
    </source>
</evidence>
<dbReference type="Pfam" id="PF06888">
    <property type="entry name" value="Put_Phosphatase"/>
    <property type="match status" value="1"/>
</dbReference>
<keyword evidence="8" id="KW-1185">Reference proteome</keyword>
<protein>
    <submittedName>
        <fullName evidence="7">Pyridoxal phosphatase</fullName>
        <ecNumber evidence="7">3.1.3.74</ecNumber>
    </submittedName>
</protein>
<evidence type="ECO:0000256" key="2">
    <source>
        <dbReference type="ARBA" id="ARBA00022723"/>
    </source>
</evidence>
<dbReference type="SUPFAM" id="SSF56784">
    <property type="entry name" value="HAD-like"/>
    <property type="match status" value="1"/>
</dbReference>
<dbReference type="PIRSF" id="PIRSF031051">
    <property type="entry name" value="PyrdxlP_Pase_PHOSPHO2"/>
    <property type="match status" value="1"/>
</dbReference>
<evidence type="ECO:0000256" key="5">
    <source>
        <dbReference type="PIRSR" id="PIRSR031051-1"/>
    </source>
</evidence>
<dbReference type="GO" id="GO:0033883">
    <property type="term" value="F:pyridoxal phosphatase activity"/>
    <property type="evidence" value="ECO:0007669"/>
    <property type="project" value="UniProtKB-EC"/>
</dbReference>
<dbReference type="NCBIfam" id="TIGR01488">
    <property type="entry name" value="HAD-SF-IB"/>
    <property type="match status" value="1"/>
</dbReference>
<feature type="binding site" evidence="6">
    <location>
        <position position="37"/>
    </location>
    <ligand>
        <name>Mg(2+)</name>
        <dbReference type="ChEBI" id="CHEBI:18420"/>
    </ligand>
</feature>
<feature type="active site" description="Proton donor" evidence="5">
    <location>
        <position position="37"/>
    </location>
</feature>
<feature type="active site" description="Nucleophile" evidence="5">
    <location>
        <position position="35"/>
    </location>
</feature>
<organism evidence="7 8">
    <name type="scientific">Malassezia nana</name>
    <dbReference type="NCBI Taxonomy" id="180528"/>
    <lineage>
        <taxon>Eukaryota</taxon>
        <taxon>Fungi</taxon>
        <taxon>Dikarya</taxon>
        <taxon>Basidiomycota</taxon>
        <taxon>Ustilaginomycotina</taxon>
        <taxon>Malasseziomycetes</taxon>
        <taxon>Malasseziales</taxon>
        <taxon>Malasseziaceae</taxon>
        <taxon>Malassezia</taxon>
    </lineage>
</organism>
<name>A0AAF0EIF7_9BASI</name>
<keyword evidence="4 6" id="KW-0460">Magnesium</keyword>
<keyword evidence="2 6" id="KW-0479">Metal-binding</keyword>
<proteinExistence type="predicted"/>
<comment type="cofactor">
    <cofactor evidence="1 6">
        <name>Mg(2+)</name>
        <dbReference type="ChEBI" id="CHEBI:18420"/>
    </cofactor>
</comment>
<dbReference type="NCBIfam" id="TIGR01489">
    <property type="entry name" value="DKMTPPase-SF"/>
    <property type="match status" value="1"/>
</dbReference>
<dbReference type="InterPro" id="IPR016965">
    <property type="entry name" value="Pase_PHOSPHO-typ"/>
</dbReference>
<dbReference type="EMBL" id="CP119893">
    <property type="protein sequence ID" value="WFD26400.1"/>
    <property type="molecule type" value="Genomic_DNA"/>
</dbReference>
<dbReference type="PANTHER" id="PTHR20889">
    <property type="entry name" value="PHOSPHATASE, ORPHAN 1, 2"/>
    <property type="match status" value="1"/>
</dbReference>
<dbReference type="PANTHER" id="PTHR20889:SF12">
    <property type="entry name" value="LP01149P"/>
    <property type="match status" value="1"/>
</dbReference>
<evidence type="ECO:0000313" key="7">
    <source>
        <dbReference type="EMBL" id="WFD26400.1"/>
    </source>
</evidence>
<evidence type="ECO:0000256" key="4">
    <source>
        <dbReference type="ARBA" id="ARBA00022842"/>
    </source>
</evidence>
<dbReference type="Proteomes" id="UP001213623">
    <property type="component" value="Chromosome 2"/>
</dbReference>
<feature type="binding site" evidence="6">
    <location>
        <position position="35"/>
    </location>
    <ligand>
        <name>Mg(2+)</name>
        <dbReference type="ChEBI" id="CHEBI:18420"/>
    </ligand>
</feature>